<dbReference type="SUPFAM" id="SSF53474">
    <property type="entry name" value="alpha/beta-Hydrolases"/>
    <property type="match status" value="2"/>
</dbReference>
<dbReference type="Proteomes" id="UP000037510">
    <property type="component" value="Unassembled WGS sequence"/>
</dbReference>
<dbReference type="GO" id="GO:0008239">
    <property type="term" value="F:dipeptidyl-peptidase activity"/>
    <property type="evidence" value="ECO:0007669"/>
    <property type="project" value="TreeGrafter"/>
</dbReference>
<dbReference type="AlphaFoldDB" id="A0A0L7KND0"/>
<dbReference type="STRING" id="104452.A0A0L7KND0"/>
<evidence type="ECO:0000313" key="7">
    <source>
        <dbReference type="Proteomes" id="UP000037510"/>
    </source>
</evidence>
<protein>
    <submittedName>
        <fullName evidence="6">Putative Lysosomal Pro-X carboxypeptidase</fullName>
    </submittedName>
</protein>
<evidence type="ECO:0000256" key="4">
    <source>
        <dbReference type="ARBA" id="ARBA00022801"/>
    </source>
</evidence>
<dbReference type="GO" id="GO:0070008">
    <property type="term" value="F:serine-type exopeptidase activity"/>
    <property type="evidence" value="ECO:0007669"/>
    <property type="project" value="InterPro"/>
</dbReference>
<dbReference type="InterPro" id="IPR008758">
    <property type="entry name" value="Peptidase_S28"/>
</dbReference>
<feature type="non-terminal residue" evidence="6">
    <location>
        <position position="1"/>
    </location>
</feature>
<organism evidence="6 7">
    <name type="scientific">Operophtera brumata</name>
    <name type="common">Winter moth</name>
    <name type="synonym">Phalaena brumata</name>
    <dbReference type="NCBI Taxonomy" id="104452"/>
    <lineage>
        <taxon>Eukaryota</taxon>
        <taxon>Metazoa</taxon>
        <taxon>Ecdysozoa</taxon>
        <taxon>Arthropoda</taxon>
        <taxon>Hexapoda</taxon>
        <taxon>Insecta</taxon>
        <taxon>Pterygota</taxon>
        <taxon>Neoptera</taxon>
        <taxon>Endopterygota</taxon>
        <taxon>Lepidoptera</taxon>
        <taxon>Glossata</taxon>
        <taxon>Ditrysia</taxon>
        <taxon>Geometroidea</taxon>
        <taxon>Geometridae</taxon>
        <taxon>Larentiinae</taxon>
        <taxon>Operophtera</taxon>
    </lineage>
</organism>
<dbReference type="PANTHER" id="PTHR11010:SF38">
    <property type="entry name" value="LYSOSOMAL PRO-X CARBOXYPEPTIDASE"/>
    <property type="match status" value="1"/>
</dbReference>
<dbReference type="InterPro" id="IPR029058">
    <property type="entry name" value="AB_hydrolase_fold"/>
</dbReference>
<name>A0A0L7KND0_OPEBR</name>
<keyword evidence="7" id="KW-1185">Reference proteome</keyword>
<sequence length="255" mass="28499">MLAAYLRMKYPHVVAGAIAASAPIHMYPGMMPCQVFNRILTSSFHHASHKCDQNIKKSWSEIRNFSATANGSDWLQKNWRLCDPVKNATQVDLLIEFLASMYTTLAMVNYPFPSDFLVPLPANPVRVVCQYLDTDLKGQKLLEAYSADCHKKYGVYPRENDARLTYGGSLLQAASNIVFSNGLIDPWAAGGVVNGLSESVQALVIPGAAHHLDLMPASAADPQPVLEARQQHKNNINHWINQYNAKNQAQRRWRH</sequence>
<evidence type="ECO:0000256" key="3">
    <source>
        <dbReference type="ARBA" id="ARBA00022729"/>
    </source>
</evidence>
<dbReference type="GO" id="GO:0004180">
    <property type="term" value="F:carboxypeptidase activity"/>
    <property type="evidence" value="ECO:0007669"/>
    <property type="project" value="UniProtKB-KW"/>
</dbReference>
<keyword evidence="5" id="KW-0325">Glycoprotein</keyword>
<feature type="non-terminal residue" evidence="6">
    <location>
        <position position="255"/>
    </location>
</feature>
<comment type="similarity">
    <text evidence="1">Belongs to the peptidase S28 family.</text>
</comment>
<evidence type="ECO:0000256" key="2">
    <source>
        <dbReference type="ARBA" id="ARBA00022670"/>
    </source>
</evidence>
<evidence type="ECO:0000256" key="1">
    <source>
        <dbReference type="ARBA" id="ARBA00011079"/>
    </source>
</evidence>
<dbReference type="Gene3D" id="3.40.50.1820">
    <property type="entry name" value="alpha/beta hydrolase"/>
    <property type="match status" value="1"/>
</dbReference>
<dbReference type="PANTHER" id="PTHR11010">
    <property type="entry name" value="PROTEASE S28 PRO-X CARBOXYPEPTIDASE-RELATED"/>
    <property type="match status" value="1"/>
</dbReference>
<dbReference type="Pfam" id="PF05577">
    <property type="entry name" value="Peptidase_S28"/>
    <property type="match status" value="2"/>
</dbReference>
<comment type="caution">
    <text evidence="6">The sequence shown here is derived from an EMBL/GenBank/DDBJ whole genome shotgun (WGS) entry which is preliminary data.</text>
</comment>
<dbReference type="GO" id="GO:0006508">
    <property type="term" value="P:proteolysis"/>
    <property type="evidence" value="ECO:0007669"/>
    <property type="project" value="UniProtKB-KW"/>
</dbReference>
<keyword evidence="2" id="KW-0645">Protease</keyword>
<keyword evidence="4" id="KW-0378">Hydrolase</keyword>
<reference evidence="6 7" key="1">
    <citation type="journal article" date="2015" name="Genome Biol. Evol.">
        <title>The genome of winter moth (Operophtera brumata) provides a genomic perspective on sexual dimorphism and phenology.</title>
        <authorList>
            <person name="Derks M.F."/>
            <person name="Smit S."/>
            <person name="Salis L."/>
            <person name="Schijlen E."/>
            <person name="Bossers A."/>
            <person name="Mateman C."/>
            <person name="Pijl A.S."/>
            <person name="de Ridder D."/>
            <person name="Groenen M.A."/>
            <person name="Visser M.E."/>
            <person name="Megens H.J."/>
        </authorList>
    </citation>
    <scope>NUCLEOTIDE SEQUENCE [LARGE SCALE GENOMIC DNA]</scope>
    <source>
        <strain evidence="6">WM2013NL</strain>
        <tissue evidence="6">Head and thorax</tissue>
    </source>
</reference>
<keyword evidence="3" id="KW-0732">Signal</keyword>
<proteinExistence type="inferred from homology"/>
<accession>A0A0L7KND0</accession>
<evidence type="ECO:0000313" key="6">
    <source>
        <dbReference type="EMBL" id="KOB64777.1"/>
    </source>
</evidence>
<dbReference type="EMBL" id="JTDY01008047">
    <property type="protein sequence ID" value="KOB64777.1"/>
    <property type="molecule type" value="Genomic_DNA"/>
</dbReference>
<gene>
    <name evidence="6" type="ORF">OBRU01_23689</name>
</gene>
<evidence type="ECO:0000256" key="5">
    <source>
        <dbReference type="ARBA" id="ARBA00023180"/>
    </source>
</evidence>
<keyword evidence="6" id="KW-0121">Carboxypeptidase</keyword>